<protein>
    <submittedName>
        <fullName evidence="1">Uncharacterized protein</fullName>
    </submittedName>
</protein>
<accession>A0A318IUC4</accession>
<gene>
    <name evidence="1" type="ORF">NA66_1003188</name>
</gene>
<evidence type="ECO:0000313" key="1">
    <source>
        <dbReference type="EMBL" id="PXX38210.1"/>
    </source>
</evidence>
<organism evidence="1 2">
    <name type="scientific">Burkholderia pyrrocinia</name>
    <name type="common">Pseudomonas pyrrocinia</name>
    <dbReference type="NCBI Taxonomy" id="60550"/>
    <lineage>
        <taxon>Bacteria</taxon>
        <taxon>Pseudomonadati</taxon>
        <taxon>Pseudomonadota</taxon>
        <taxon>Betaproteobacteria</taxon>
        <taxon>Burkholderiales</taxon>
        <taxon>Burkholderiaceae</taxon>
        <taxon>Burkholderia</taxon>
        <taxon>Burkholderia cepacia complex</taxon>
    </lineage>
</organism>
<reference evidence="1 2" key="1">
    <citation type="submission" date="2018-05" db="EMBL/GenBank/DDBJ databases">
        <title>Comparative genomics of bacterial root endophytes of switchgrass collected from native prairies over two seasons.</title>
        <authorList>
            <person name="Tang Y."/>
        </authorList>
    </citation>
    <scope>NUCLEOTIDE SEQUENCE [LARGE SCALE GENOMIC DNA]</scope>
    <source>
        <strain evidence="1 2">NFIX32</strain>
    </source>
</reference>
<sequence length="51" mass="5279">MTKLIKDILPPGAGIGEFTKLDFGVDEIRTTSCATGSRGFDALGGTRVPPA</sequence>
<dbReference type="AlphaFoldDB" id="A0A318IUC4"/>
<dbReference type="Proteomes" id="UP000247755">
    <property type="component" value="Unassembled WGS sequence"/>
</dbReference>
<proteinExistence type="predicted"/>
<name>A0A318IUC4_BURPY</name>
<comment type="caution">
    <text evidence="1">The sequence shown here is derived from an EMBL/GenBank/DDBJ whole genome shotgun (WGS) entry which is preliminary data.</text>
</comment>
<dbReference type="EMBL" id="QJJY01000003">
    <property type="protein sequence ID" value="PXX38210.1"/>
    <property type="molecule type" value="Genomic_DNA"/>
</dbReference>
<evidence type="ECO:0000313" key="2">
    <source>
        <dbReference type="Proteomes" id="UP000247755"/>
    </source>
</evidence>